<feature type="transmembrane region" description="Helical" evidence="7">
    <location>
        <begin position="392"/>
        <end position="417"/>
    </location>
</feature>
<evidence type="ECO:0000256" key="7">
    <source>
        <dbReference type="SAM" id="Phobius"/>
    </source>
</evidence>
<name>A0A6P7FJV1_DIAVI</name>
<keyword evidence="4 7" id="KW-1133">Transmembrane helix</keyword>
<dbReference type="AlphaFoldDB" id="A0A6P7FJV1"/>
<feature type="transmembrane region" description="Helical" evidence="7">
    <location>
        <begin position="625"/>
        <end position="646"/>
    </location>
</feature>
<keyword evidence="10" id="KW-1185">Reference proteome</keyword>
<dbReference type="FunCoup" id="A0A6P7FJV1">
    <property type="interactions" value="8"/>
</dbReference>
<dbReference type="GO" id="GO:0005886">
    <property type="term" value="C:plasma membrane"/>
    <property type="evidence" value="ECO:0007669"/>
    <property type="project" value="InterPro"/>
</dbReference>
<accession>A0A6P7FJV1</accession>
<evidence type="ECO:0000259" key="8">
    <source>
        <dbReference type="Pfam" id="PF07810"/>
    </source>
</evidence>
<organism evidence="11">
    <name type="scientific">Diabrotica virgifera virgifera</name>
    <name type="common">western corn rootworm</name>
    <dbReference type="NCBI Taxonomy" id="50390"/>
    <lineage>
        <taxon>Eukaryota</taxon>
        <taxon>Metazoa</taxon>
        <taxon>Ecdysozoa</taxon>
        <taxon>Arthropoda</taxon>
        <taxon>Hexapoda</taxon>
        <taxon>Insecta</taxon>
        <taxon>Pterygota</taxon>
        <taxon>Neoptera</taxon>
        <taxon>Endopterygota</taxon>
        <taxon>Coleoptera</taxon>
        <taxon>Polyphaga</taxon>
        <taxon>Cucujiformia</taxon>
        <taxon>Chrysomeloidea</taxon>
        <taxon>Chrysomelidae</taxon>
        <taxon>Galerucinae</taxon>
        <taxon>Diabroticina</taxon>
        <taxon>Diabroticites</taxon>
        <taxon>Diabrotica</taxon>
    </lineage>
</organism>
<gene>
    <name evidence="11" type="primary">LOC114330172</name>
</gene>
<dbReference type="GeneID" id="114330172"/>
<feature type="transmembrane region" description="Helical" evidence="7">
    <location>
        <begin position="299"/>
        <end position="317"/>
    </location>
</feature>
<dbReference type="RefSeq" id="XP_050517358.1">
    <property type="nucleotide sequence ID" value="XM_050661401.1"/>
</dbReference>
<evidence type="ECO:0000313" key="11">
    <source>
        <dbReference type="RefSeq" id="XP_028135292.1"/>
    </source>
</evidence>
<sequence>MSGGANRKKNTRSQGWEEAGSEFYQESYPADTEIEVLQRDPKHLHTLLPSKLNRGAAATIRIKTNDYRTNNKTLRCRSRRESTVHRRTSLAGEVQVSMLPDLSEMRSNEQTAWEEIMRIKSLPIPMSEKKEMKFKILNEPNLRLQGFEQFKWKRRKMWGHFKTRFEEFVLNLGLWRGSMKYIEGNFGTGIVAFFLFVRWLFVLNVFLFLLVFLFINLPTILLDFKKNTICPSSNSTENATDQCCAQIYFNMTLSENHVVFDFVQGTGFLERTLLFYGFYSNEVLQYMTGGVTMKYNIPVAYFLLVILCFVVSALSILNSAANGFRERLIEGEGQFYHYCNTIFGGWDFCIDNEKAAKIKQQLIYNDLKANIETEKINDEIQNRSTKEKCKIYFYRIVVNSVVLAILGGCGCIIYLVFTFCTKESSEDKYIQFLYEFLPSLTIVGLNMVIPFLFNFLMTFEKYKPSTELKCSLIRIVFLRLSALIVLYGSVWNKITCDKEDLRACGVCKDGPTCWESYVGQQIYKLLLTHFAIQVVMTFFINAPKALLARHVENKIIQFLCSQTFDLPKHSLDIVYTQTLIWIGIFYAPLISFMGTIIFFLMFYIKKFACVYNCRPSPIIYRASRTNSMFMLVLLISFAFAALPLGFSFSDLTPSKSCGPFRDKESVWALAVSLFRQTPDLIQTIIFFLGTAKFAVPCIIGLFFALYYYRGVNSANRHLVSVLKNQLVLEGHDKQFLLDRLSLFIKQENRKRLRTEQRCEDGDTN</sequence>
<dbReference type="InterPro" id="IPR012496">
    <property type="entry name" value="TMC_dom"/>
</dbReference>
<evidence type="ECO:0000256" key="4">
    <source>
        <dbReference type="ARBA" id="ARBA00022989"/>
    </source>
</evidence>
<feature type="transmembrane region" description="Helical" evidence="7">
    <location>
        <begin position="684"/>
        <end position="708"/>
    </location>
</feature>
<evidence type="ECO:0000256" key="2">
    <source>
        <dbReference type="ARBA" id="ARBA00006510"/>
    </source>
</evidence>
<feature type="transmembrane region" description="Helical" evidence="7">
    <location>
        <begin position="437"/>
        <end position="459"/>
    </location>
</feature>
<feature type="transmembrane region" description="Helical" evidence="7">
    <location>
        <begin position="471"/>
        <end position="491"/>
    </location>
</feature>
<evidence type="ECO:0000256" key="3">
    <source>
        <dbReference type="ARBA" id="ARBA00022692"/>
    </source>
</evidence>
<comment type="similarity">
    <text evidence="2">Belongs to the TMC family.</text>
</comment>
<feature type="region of interest" description="Disordered" evidence="6">
    <location>
        <begin position="1"/>
        <end position="22"/>
    </location>
</feature>
<dbReference type="Proteomes" id="UP001652700">
    <property type="component" value="Unplaced"/>
</dbReference>
<evidence type="ECO:0000313" key="10">
    <source>
        <dbReference type="Proteomes" id="UP001652700"/>
    </source>
</evidence>
<keyword evidence="3 7" id="KW-0812">Transmembrane</keyword>
<reference evidence="9" key="2">
    <citation type="submission" date="2025-05" db="UniProtKB">
        <authorList>
            <consortium name="EnsemblMetazoa"/>
        </authorList>
    </citation>
    <scope>IDENTIFICATION</scope>
</reference>
<dbReference type="Pfam" id="PF07810">
    <property type="entry name" value="TMC"/>
    <property type="match status" value="1"/>
</dbReference>
<proteinExistence type="inferred from homology"/>
<protein>
    <submittedName>
        <fullName evidence="11">Transmembrane channel-like protein 7 isoform X1</fullName>
    </submittedName>
</protein>
<feature type="compositionally biased region" description="Basic residues" evidence="6">
    <location>
        <begin position="1"/>
        <end position="11"/>
    </location>
</feature>
<evidence type="ECO:0000313" key="9">
    <source>
        <dbReference type="EnsemblMetazoa" id="XP_050517358.1"/>
    </source>
</evidence>
<keyword evidence="5 7" id="KW-0472">Membrane</keyword>
<dbReference type="RefSeq" id="XP_028135292.1">
    <property type="nucleotide sequence ID" value="XM_028279491.1"/>
</dbReference>
<dbReference type="OrthoDB" id="1936208at2759"/>
<comment type="subcellular location">
    <subcellularLocation>
        <location evidence="1">Membrane</location>
        <topology evidence="1">Multi-pass membrane protein</topology>
    </subcellularLocation>
</comment>
<reference evidence="11" key="1">
    <citation type="submission" date="2025-04" db="UniProtKB">
        <authorList>
            <consortium name="RefSeq"/>
        </authorList>
    </citation>
    <scope>IDENTIFICATION</scope>
    <source>
        <tissue evidence="11">Whole insect</tissue>
    </source>
</reference>
<dbReference type="EnsemblMetazoa" id="XM_050661401.1">
    <property type="protein sequence ID" value="XP_050517358.1"/>
    <property type="gene ID" value="LOC114330172"/>
</dbReference>
<dbReference type="PANTHER" id="PTHR23302">
    <property type="entry name" value="TRANSMEMBRANE CHANNEL-RELATED"/>
    <property type="match status" value="1"/>
</dbReference>
<evidence type="ECO:0000256" key="6">
    <source>
        <dbReference type="SAM" id="MobiDB-lite"/>
    </source>
</evidence>
<feature type="transmembrane region" description="Helical" evidence="7">
    <location>
        <begin position="579"/>
        <end position="604"/>
    </location>
</feature>
<dbReference type="InParanoid" id="A0A6P7FJV1"/>
<evidence type="ECO:0000256" key="1">
    <source>
        <dbReference type="ARBA" id="ARBA00004141"/>
    </source>
</evidence>
<dbReference type="GO" id="GO:0008381">
    <property type="term" value="F:mechanosensitive monoatomic ion channel activity"/>
    <property type="evidence" value="ECO:0007669"/>
    <property type="project" value="TreeGrafter"/>
</dbReference>
<evidence type="ECO:0000256" key="5">
    <source>
        <dbReference type="ARBA" id="ARBA00023136"/>
    </source>
</evidence>
<feature type="transmembrane region" description="Helical" evidence="7">
    <location>
        <begin position="186"/>
        <end position="215"/>
    </location>
</feature>
<feature type="domain" description="TMC" evidence="8">
    <location>
        <begin position="513"/>
        <end position="623"/>
    </location>
</feature>
<dbReference type="PANTHER" id="PTHR23302:SF24">
    <property type="entry name" value="TMC DOMAIN-CONTAINING PROTEIN"/>
    <property type="match status" value="1"/>
</dbReference>
<dbReference type="InterPro" id="IPR038900">
    <property type="entry name" value="TMC"/>
</dbReference>